<dbReference type="FunFam" id="1.10.540.10:FF:000002">
    <property type="entry name" value="Acyl-CoA dehydrogenase FadE19"/>
    <property type="match status" value="1"/>
</dbReference>
<evidence type="ECO:0000259" key="9">
    <source>
        <dbReference type="Pfam" id="PF00441"/>
    </source>
</evidence>
<evidence type="ECO:0000259" key="11">
    <source>
        <dbReference type="Pfam" id="PF02771"/>
    </source>
</evidence>
<dbReference type="FunFam" id="1.20.140.10:FF:000001">
    <property type="entry name" value="Acyl-CoA dehydrogenase"/>
    <property type="match status" value="1"/>
</dbReference>
<dbReference type="FunFam" id="2.40.110.10:FF:000001">
    <property type="entry name" value="Acyl-CoA dehydrogenase, mitochondrial"/>
    <property type="match status" value="1"/>
</dbReference>
<dbReference type="GO" id="GO:0008470">
    <property type="term" value="F:3-methylbutanoyl-CoA dehydrogenase activity"/>
    <property type="evidence" value="ECO:0007669"/>
    <property type="project" value="TreeGrafter"/>
</dbReference>
<protein>
    <submittedName>
        <fullName evidence="12">Isovaleryl-CoA dehydrogenase</fullName>
    </submittedName>
</protein>
<evidence type="ECO:0000256" key="8">
    <source>
        <dbReference type="RuleBase" id="RU362125"/>
    </source>
</evidence>
<dbReference type="InterPro" id="IPR046373">
    <property type="entry name" value="Acyl-CoA_Oxase/DH_mid-dom_sf"/>
</dbReference>
<reference evidence="12 13" key="1">
    <citation type="submission" date="2019-10" db="EMBL/GenBank/DDBJ databases">
        <title>New genus of Silvanigrellaceae.</title>
        <authorList>
            <person name="Pitt A."/>
            <person name="Hahn M.W."/>
        </authorList>
    </citation>
    <scope>NUCLEOTIDE SEQUENCE [LARGE SCALE GENOMIC DNA]</scope>
    <source>
        <strain evidence="12 13">33A1-SZDP</strain>
    </source>
</reference>
<evidence type="ECO:0000256" key="5">
    <source>
        <dbReference type="ARBA" id="ARBA00022630"/>
    </source>
</evidence>
<dbReference type="InterPro" id="IPR013786">
    <property type="entry name" value="AcylCoA_DH/ox_N"/>
</dbReference>
<dbReference type="Gene3D" id="1.20.140.10">
    <property type="entry name" value="Butyryl-CoA Dehydrogenase, subunit A, domain 3"/>
    <property type="match status" value="1"/>
</dbReference>
<dbReference type="InterPro" id="IPR006089">
    <property type="entry name" value="Acyl-CoA_DH_CS"/>
</dbReference>
<dbReference type="AlphaFoldDB" id="A0A833N5C4"/>
<evidence type="ECO:0000313" key="12">
    <source>
        <dbReference type="EMBL" id="KAB8033682.1"/>
    </source>
</evidence>
<dbReference type="Gene3D" id="1.10.540.10">
    <property type="entry name" value="Acyl-CoA dehydrogenase/oxidase, N-terminal domain"/>
    <property type="match status" value="1"/>
</dbReference>
<dbReference type="Pfam" id="PF00441">
    <property type="entry name" value="Acyl-CoA_dh_1"/>
    <property type="match status" value="1"/>
</dbReference>
<dbReference type="InterPro" id="IPR009075">
    <property type="entry name" value="AcylCo_DH/oxidase_C"/>
</dbReference>
<keyword evidence="7 8" id="KW-0560">Oxidoreductase</keyword>
<organism evidence="12 13">
    <name type="scientific">Fluviispira multicolorata</name>
    <dbReference type="NCBI Taxonomy" id="2654512"/>
    <lineage>
        <taxon>Bacteria</taxon>
        <taxon>Pseudomonadati</taxon>
        <taxon>Bdellovibrionota</taxon>
        <taxon>Oligoflexia</taxon>
        <taxon>Silvanigrellales</taxon>
        <taxon>Silvanigrellaceae</taxon>
        <taxon>Fluviispira</taxon>
    </lineage>
</organism>
<dbReference type="SUPFAM" id="SSF47203">
    <property type="entry name" value="Acyl-CoA dehydrogenase C-terminal domain-like"/>
    <property type="match status" value="1"/>
</dbReference>
<dbReference type="Gene3D" id="2.40.110.10">
    <property type="entry name" value="Butyryl-CoA Dehydrogenase, subunit A, domain 2"/>
    <property type="match status" value="1"/>
</dbReference>
<comment type="similarity">
    <text evidence="3 8">Belongs to the acyl-CoA dehydrogenase family.</text>
</comment>
<comment type="pathway">
    <text evidence="2">Amino-acid degradation; L-valine degradation.</text>
</comment>
<name>A0A833N5C4_9BACT</name>
<evidence type="ECO:0000259" key="10">
    <source>
        <dbReference type="Pfam" id="PF02770"/>
    </source>
</evidence>
<dbReference type="EMBL" id="WFLN01000004">
    <property type="protein sequence ID" value="KAB8033682.1"/>
    <property type="molecule type" value="Genomic_DNA"/>
</dbReference>
<dbReference type="InterPro" id="IPR009100">
    <property type="entry name" value="AcylCoA_DH/oxidase_NM_dom_sf"/>
</dbReference>
<dbReference type="InterPro" id="IPR036250">
    <property type="entry name" value="AcylCo_DH-like_C"/>
</dbReference>
<comment type="caution">
    <text evidence="12">The sequence shown here is derived from an EMBL/GenBank/DDBJ whole genome shotgun (WGS) entry which is preliminary data.</text>
</comment>
<keyword evidence="13" id="KW-1185">Reference proteome</keyword>
<feature type="domain" description="Acyl-CoA dehydrogenase/oxidase C-terminal" evidence="9">
    <location>
        <begin position="234"/>
        <end position="375"/>
    </location>
</feature>
<keyword evidence="4" id="KW-0101">Branched-chain amino acid catabolism</keyword>
<comment type="cofactor">
    <cofactor evidence="1 8">
        <name>FAD</name>
        <dbReference type="ChEBI" id="CHEBI:57692"/>
    </cofactor>
</comment>
<dbReference type="Pfam" id="PF02770">
    <property type="entry name" value="Acyl-CoA_dh_M"/>
    <property type="match status" value="1"/>
</dbReference>
<dbReference type="PIRSF" id="PIRSF016578">
    <property type="entry name" value="HsaA"/>
    <property type="match status" value="1"/>
</dbReference>
<accession>A0A833N5C4</accession>
<keyword evidence="5 8" id="KW-0285">Flavoprotein</keyword>
<evidence type="ECO:0000256" key="3">
    <source>
        <dbReference type="ARBA" id="ARBA00009347"/>
    </source>
</evidence>
<evidence type="ECO:0000256" key="2">
    <source>
        <dbReference type="ARBA" id="ARBA00005109"/>
    </source>
</evidence>
<proteinExistence type="inferred from homology"/>
<dbReference type="Pfam" id="PF02771">
    <property type="entry name" value="Acyl-CoA_dh_N"/>
    <property type="match status" value="1"/>
</dbReference>
<keyword evidence="6 8" id="KW-0274">FAD</keyword>
<dbReference type="InterPro" id="IPR006091">
    <property type="entry name" value="Acyl-CoA_Oxase/DH_mid-dom"/>
</dbReference>
<dbReference type="Proteomes" id="UP000442694">
    <property type="component" value="Unassembled WGS sequence"/>
</dbReference>
<evidence type="ECO:0000313" key="13">
    <source>
        <dbReference type="Proteomes" id="UP000442694"/>
    </source>
</evidence>
<sequence>MTNYHSNAQEIREVIQTVRAFAAKELAPYADELDREERLAPGIFRRLGELGILGLTCPEEFGGAKLGAVSVVAVMEELSYACPGTCLSYLAHALLFTHNFAQNASPEQLVRYLPNCISGEMVGGMGMTEPSAGSDAIGMKTRAVRRGDHYVINGSKMFITNGPVADIFLVYARTGDNRNDLSTFIIERGFQGFSVGKKLSKMGMRASPTGELIFKDCIVPAENLVGSEGSSVKHMMKNLDIERVGLAAMSLGIARACLDHSLKYAQERQQFNENIINFQSVSEKIANMYIGYRAARAFVYEAAQVIEEGRRANQEAAAAKVFASEMATKVALDAIQVLGGYGYIREFPVERLMRDAKLLEIGGGTSEILRSIIVKEFVRKSSK</sequence>
<dbReference type="PROSITE" id="PS00073">
    <property type="entry name" value="ACYL_COA_DH_2"/>
    <property type="match status" value="1"/>
</dbReference>
<gene>
    <name evidence="12" type="ORF">GCL57_02955</name>
</gene>
<dbReference type="InterPro" id="IPR037069">
    <property type="entry name" value="AcylCoA_DH/ox_N_sf"/>
</dbReference>
<dbReference type="GO" id="GO:0006552">
    <property type="term" value="P:L-leucine catabolic process"/>
    <property type="evidence" value="ECO:0007669"/>
    <property type="project" value="TreeGrafter"/>
</dbReference>
<dbReference type="PANTHER" id="PTHR43884:SF12">
    <property type="entry name" value="ISOVALERYL-COA DEHYDROGENASE, MITOCHONDRIAL-RELATED"/>
    <property type="match status" value="1"/>
</dbReference>
<evidence type="ECO:0000256" key="1">
    <source>
        <dbReference type="ARBA" id="ARBA00001974"/>
    </source>
</evidence>
<dbReference type="GO" id="GO:0050660">
    <property type="term" value="F:flavin adenine dinucleotide binding"/>
    <property type="evidence" value="ECO:0007669"/>
    <property type="project" value="InterPro"/>
</dbReference>
<dbReference type="RefSeq" id="WP_152211768.1">
    <property type="nucleotide sequence ID" value="NZ_WFLN01000004.1"/>
</dbReference>
<dbReference type="PROSITE" id="PS00072">
    <property type="entry name" value="ACYL_COA_DH_1"/>
    <property type="match status" value="1"/>
</dbReference>
<dbReference type="SUPFAM" id="SSF56645">
    <property type="entry name" value="Acyl-CoA dehydrogenase NM domain-like"/>
    <property type="match status" value="1"/>
</dbReference>
<evidence type="ECO:0000256" key="6">
    <source>
        <dbReference type="ARBA" id="ARBA00022827"/>
    </source>
</evidence>
<feature type="domain" description="Acyl-CoA oxidase/dehydrogenase middle" evidence="10">
    <location>
        <begin position="125"/>
        <end position="217"/>
    </location>
</feature>
<dbReference type="PANTHER" id="PTHR43884">
    <property type="entry name" value="ACYL-COA DEHYDROGENASE"/>
    <property type="match status" value="1"/>
</dbReference>
<evidence type="ECO:0000256" key="4">
    <source>
        <dbReference type="ARBA" id="ARBA00022456"/>
    </source>
</evidence>
<evidence type="ECO:0000256" key="7">
    <source>
        <dbReference type="ARBA" id="ARBA00023002"/>
    </source>
</evidence>
<feature type="domain" description="Acyl-CoA dehydrogenase/oxidase N-terminal" evidence="11">
    <location>
        <begin position="10"/>
        <end position="120"/>
    </location>
</feature>